<dbReference type="RefSeq" id="WP_219799153.1">
    <property type="nucleotide sequence ID" value="NZ_CP080095.1"/>
</dbReference>
<organism evidence="2 3">
    <name type="scientific">Paraburkholderia edwinii</name>
    <dbReference type="NCBI Taxonomy" id="2861782"/>
    <lineage>
        <taxon>Bacteria</taxon>
        <taxon>Pseudomonadati</taxon>
        <taxon>Pseudomonadota</taxon>
        <taxon>Betaproteobacteria</taxon>
        <taxon>Burkholderiales</taxon>
        <taxon>Burkholderiaceae</taxon>
        <taxon>Paraburkholderia</taxon>
    </lineage>
</organism>
<proteinExistence type="predicted"/>
<feature type="region of interest" description="Disordered" evidence="1">
    <location>
        <begin position="36"/>
        <end position="68"/>
    </location>
</feature>
<sequence>METKSLLPLQLSRDINQLGIALKDCARQLRYAARNVPGPVRGENPNEAHTAQAAPRRPPLTSQRSPLSSLPTLSLESVAHLADDLLESAESFAGHAVPPLQDHWKSPVPLASLTTYLGASSSDTKAQRKFSMSYYAAAKRMIMQCGATDVLIFEHRVSHALDHARAALASSRERSIQSSFAGGTAAPGALARPCAQLAASLIDLQPIRSTRFDTLPDVSAPWWLVTEPNTYVFLMLTVASLCREACPNGIVTEPDAVLRFFADVIGARETALRTALKERDRVGALADEIAHIVSHLC</sequence>
<dbReference type="EMBL" id="CP080095">
    <property type="protein sequence ID" value="QYD69816.1"/>
    <property type="molecule type" value="Genomic_DNA"/>
</dbReference>
<accession>A0ABX8ULG4</accession>
<evidence type="ECO:0000313" key="3">
    <source>
        <dbReference type="Proteomes" id="UP000826462"/>
    </source>
</evidence>
<protein>
    <submittedName>
        <fullName evidence="2">Uncharacterized protein</fullName>
    </submittedName>
</protein>
<evidence type="ECO:0000313" key="2">
    <source>
        <dbReference type="EMBL" id="QYD69816.1"/>
    </source>
</evidence>
<evidence type="ECO:0000256" key="1">
    <source>
        <dbReference type="SAM" id="MobiDB-lite"/>
    </source>
</evidence>
<gene>
    <name evidence="2" type="ORF">KZJ38_05570</name>
</gene>
<keyword evidence="3" id="KW-1185">Reference proteome</keyword>
<dbReference type="Proteomes" id="UP000826462">
    <property type="component" value="Chromosome 1"/>
</dbReference>
<name>A0ABX8ULG4_9BURK</name>
<feature type="compositionally biased region" description="Low complexity" evidence="1">
    <location>
        <begin position="59"/>
        <end position="68"/>
    </location>
</feature>
<reference evidence="2 3" key="1">
    <citation type="submission" date="2021-07" db="EMBL/GenBank/DDBJ databases">
        <title>Paraburkholderia edwinii protects Aspergillus sp. from phenazines by acting as a toxin sponge.</title>
        <authorList>
            <person name="Dahlstrom K.M."/>
            <person name="Newman D.K."/>
        </authorList>
    </citation>
    <scope>NUCLEOTIDE SEQUENCE [LARGE SCALE GENOMIC DNA]</scope>
    <source>
        <strain evidence="2 3">Pe01</strain>
    </source>
</reference>